<evidence type="ECO:0000313" key="2">
    <source>
        <dbReference type="Proteomes" id="UP000186817"/>
    </source>
</evidence>
<comment type="caution">
    <text evidence="1">The sequence shown here is derived from an EMBL/GenBank/DDBJ whole genome shotgun (WGS) entry which is preliminary data.</text>
</comment>
<gene>
    <name evidence="1" type="ORF">AK812_SmicGene42875</name>
</gene>
<reference evidence="1 2" key="1">
    <citation type="submission" date="2016-02" db="EMBL/GenBank/DDBJ databases">
        <title>Genome analysis of coral dinoflagellate symbionts highlights evolutionary adaptations to a symbiotic lifestyle.</title>
        <authorList>
            <person name="Aranda M."/>
            <person name="Li Y."/>
            <person name="Liew Y.J."/>
            <person name="Baumgarten S."/>
            <person name="Simakov O."/>
            <person name="Wilson M."/>
            <person name="Piel J."/>
            <person name="Ashoor H."/>
            <person name="Bougouffa S."/>
            <person name="Bajic V.B."/>
            <person name="Ryu T."/>
            <person name="Ravasi T."/>
            <person name="Bayer T."/>
            <person name="Micklem G."/>
            <person name="Kim H."/>
            <person name="Bhak J."/>
            <person name="Lajeunesse T.C."/>
            <person name="Voolstra C.R."/>
        </authorList>
    </citation>
    <scope>NUCLEOTIDE SEQUENCE [LARGE SCALE GENOMIC DNA]</scope>
    <source>
        <strain evidence="1 2">CCMP2467</strain>
    </source>
</reference>
<protein>
    <submittedName>
        <fullName evidence="1">Uncharacterized protein</fullName>
    </submittedName>
</protein>
<dbReference type="Proteomes" id="UP000186817">
    <property type="component" value="Unassembled WGS sequence"/>
</dbReference>
<name>A0A1Q9C2I0_SYMMI</name>
<organism evidence="1 2">
    <name type="scientific">Symbiodinium microadriaticum</name>
    <name type="common">Dinoflagellate</name>
    <name type="synonym">Zooxanthella microadriatica</name>
    <dbReference type="NCBI Taxonomy" id="2951"/>
    <lineage>
        <taxon>Eukaryota</taxon>
        <taxon>Sar</taxon>
        <taxon>Alveolata</taxon>
        <taxon>Dinophyceae</taxon>
        <taxon>Suessiales</taxon>
        <taxon>Symbiodiniaceae</taxon>
        <taxon>Symbiodinium</taxon>
    </lineage>
</organism>
<dbReference type="AlphaFoldDB" id="A0A1Q9C2I0"/>
<keyword evidence="2" id="KW-1185">Reference proteome</keyword>
<evidence type="ECO:0000313" key="1">
    <source>
        <dbReference type="EMBL" id="OLP77110.1"/>
    </source>
</evidence>
<accession>A0A1Q9C2I0</accession>
<sequence>MLQLDDLPPGLPIEDISRNRLTKPDLIVQQMIIAQSEVQRFHEPELQRHEAMVQLLMQKISEMIQEDQGSTMRVEELDRQHNMLQAAVAHVNQVRQGSKRECEVAMMRVEEASQDRHVHDHELADSLSTQLGRLGREAVGSYLHLDARAQGVGLNMAREYEKLTNELNDKTRDISGRATLLPRSPYLKWQIGWSWSKMRIDPWPYRGWRKPNYVYSKRNLVDDRLHQLCARTEVRPPEIGTPVLVNVCPTVWLAGMPSYGCKGGAYQQAGPGLGIPAGTGSRQDVCARVPEP</sequence>
<dbReference type="EMBL" id="LSRX01001845">
    <property type="protein sequence ID" value="OLP77110.1"/>
    <property type="molecule type" value="Genomic_DNA"/>
</dbReference>
<proteinExistence type="predicted"/>